<evidence type="ECO:0000313" key="1">
    <source>
        <dbReference type="EMBL" id="MBH8565986.1"/>
    </source>
</evidence>
<evidence type="ECO:0000313" key="2">
    <source>
        <dbReference type="Proteomes" id="UP000632766"/>
    </source>
</evidence>
<name>A0A8J7LDN5_9NOST</name>
<dbReference type="Proteomes" id="UP000632766">
    <property type="component" value="Unassembled WGS sequence"/>
</dbReference>
<comment type="caution">
    <text evidence="1">The sequence shown here is derived from an EMBL/GenBank/DDBJ whole genome shotgun (WGS) entry which is preliminary data.</text>
</comment>
<reference evidence="1 2" key="1">
    <citation type="journal article" date="2021" name="Int. J. Syst. Evol. Microbiol.">
        <title>Amazonocrinis nigriterrae gen. nov., sp. nov., Atlanticothrix silvestris gen. nov., sp. nov. and Dendronalium phyllosphericum gen. nov., sp. nov., nostocacean cyanobacteria from Brazilian environments.</title>
        <authorList>
            <person name="Alvarenga D.O."/>
            <person name="Andreote A.P.D."/>
            <person name="Branco L.H.Z."/>
            <person name="Delbaje E."/>
            <person name="Cruz R.B."/>
            <person name="Varani A.M."/>
            <person name="Fiore M.F."/>
        </authorList>
    </citation>
    <scope>NUCLEOTIDE SEQUENCE [LARGE SCALE GENOMIC DNA]</scope>
    <source>
        <strain evidence="1 2">CENA67</strain>
    </source>
</reference>
<keyword evidence="2" id="KW-1185">Reference proteome</keyword>
<dbReference type="EMBL" id="JAECZC010000081">
    <property type="protein sequence ID" value="MBH8565986.1"/>
    <property type="molecule type" value="Genomic_DNA"/>
</dbReference>
<gene>
    <name evidence="1" type="ORF">I8748_28130</name>
</gene>
<accession>A0A8J7LDN5</accession>
<sequence>MFHEILKGQKLELIRKENLKRIKPWFTQNSLPPYTVVYGYFHALAIALASGKKFTGLVRHQLRQDLGRSQHSTVAIALLSAK</sequence>
<protein>
    <submittedName>
        <fullName evidence="1">Uncharacterized protein</fullName>
    </submittedName>
</protein>
<proteinExistence type="predicted"/>
<dbReference type="AlphaFoldDB" id="A0A8J7LDN5"/>
<organism evidence="1 2">
    <name type="scientific">Amazonocrinis nigriterrae CENA67</name>
    <dbReference type="NCBI Taxonomy" id="2794033"/>
    <lineage>
        <taxon>Bacteria</taxon>
        <taxon>Bacillati</taxon>
        <taxon>Cyanobacteriota</taxon>
        <taxon>Cyanophyceae</taxon>
        <taxon>Nostocales</taxon>
        <taxon>Nostocaceae</taxon>
        <taxon>Amazonocrinis</taxon>
        <taxon>Amazonocrinis nigriterrae</taxon>
    </lineage>
</organism>